<dbReference type="Proteomes" id="UP001496146">
    <property type="component" value="Unassembled WGS sequence"/>
</dbReference>
<name>A0ABV1BNI3_9FIRM</name>
<dbReference type="RefSeq" id="WP_349137711.1">
    <property type="nucleotide sequence ID" value="NZ_JBBMEP010000009.1"/>
</dbReference>
<proteinExistence type="predicted"/>
<comment type="caution">
    <text evidence="1">The sequence shown here is derived from an EMBL/GenBank/DDBJ whole genome shotgun (WGS) entry which is preliminary data.</text>
</comment>
<gene>
    <name evidence="1" type="ORF">WMO17_06490</name>
</gene>
<evidence type="ECO:0008006" key="3">
    <source>
        <dbReference type="Google" id="ProtNLM"/>
    </source>
</evidence>
<protein>
    <recommendedName>
        <fullName evidence="3">DUF4317 domain-containing protein</fullName>
    </recommendedName>
</protein>
<evidence type="ECO:0000313" key="1">
    <source>
        <dbReference type="EMBL" id="MEQ2377013.1"/>
    </source>
</evidence>
<evidence type="ECO:0000313" key="2">
    <source>
        <dbReference type="Proteomes" id="UP001496146"/>
    </source>
</evidence>
<dbReference type="EMBL" id="JBBMEP010000009">
    <property type="protein sequence ID" value="MEQ2377013.1"/>
    <property type="molecule type" value="Genomic_DNA"/>
</dbReference>
<sequence>MNEMKHFFNTTSVDTIGECLNGEKLLNASRNEKGNTLLTFESAYEGYSDLLTITPDGSVIGTFICDEEQQPQTVNDTQCAANEIVKMDDLIRYENSAEFHRAYADFLDAAELLAVDGQAVVTLAELARKCADAAQLNAYRLATRYPVMVRAALGLPDINYTPGFNPDVDLDTDSISSMLPNYFGLLKPLHEEDGCDPSEGVVLLFHDKSNAKEPSAELKIVPMVNAEGVPVLSVRVSDLPQQ</sequence>
<organism evidence="1 2">
    <name type="scientific">Faecalibacterium faecis</name>
    <dbReference type="NCBI Taxonomy" id="3133157"/>
    <lineage>
        <taxon>Bacteria</taxon>
        <taxon>Bacillati</taxon>
        <taxon>Bacillota</taxon>
        <taxon>Clostridia</taxon>
        <taxon>Eubacteriales</taxon>
        <taxon>Oscillospiraceae</taxon>
        <taxon>Faecalibacterium</taxon>
    </lineage>
</organism>
<accession>A0ABV1BNI3</accession>
<reference evidence="1 2" key="1">
    <citation type="submission" date="2024-03" db="EMBL/GenBank/DDBJ databases">
        <title>Human intestinal bacterial collection.</title>
        <authorList>
            <person name="Pauvert C."/>
            <person name="Hitch T.C.A."/>
            <person name="Clavel T."/>
        </authorList>
    </citation>
    <scope>NUCLEOTIDE SEQUENCE [LARGE SCALE GENOMIC DNA]</scope>
    <source>
        <strain evidence="1 2">CLA-JM-H7-B</strain>
    </source>
</reference>
<keyword evidence="2" id="KW-1185">Reference proteome</keyword>